<feature type="transmembrane region" description="Helical" evidence="1">
    <location>
        <begin position="233"/>
        <end position="250"/>
    </location>
</feature>
<feature type="transmembrane region" description="Helical" evidence="1">
    <location>
        <begin position="399"/>
        <end position="416"/>
    </location>
</feature>
<dbReference type="PANTHER" id="PTHR38454">
    <property type="entry name" value="INTEGRAL MEMBRANE PROTEIN-RELATED"/>
    <property type="match status" value="1"/>
</dbReference>
<evidence type="ECO:0000256" key="1">
    <source>
        <dbReference type="SAM" id="Phobius"/>
    </source>
</evidence>
<feature type="transmembrane region" description="Helical" evidence="1">
    <location>
        <begin position="459"/>
        <end position="479"/>
    </location>
</feature>
<reference evidence="2" key="1">
    <citation type="submission" date="2020-02" db="EMBL/GenBank/DDBJ databases">
        <authorList>
            <person name="Meier V. D."/>
        </authorList>
    </citation>
    <scope>NUCLEOTIDE SEQUENCE</scope>
    <source>
        <strain evidence="2">AVDCRST_MAG10</strain>
    </source>
</reference>
<gene>
    <name evidence="2" type="ORF">AVDCRST_MAG10-2355</name>
</gene>
<protein>
    <submittedName>
        <fullName evidence="2">Permease of the drug/metabolite transporter (DMT) superfamily</fullName>
    </submittedName>
</protein>
<keyword evidence="1" id="KW-0472">Membrane</keyword>
<evidence type="ECO:0000313" key="2">
    <source>
        <dbReference type="EMBL" id="CAA9253536.1"/>
    </source>
</evidence>
<feature type="transmembrane region" description="Helical" evidence="1">
    <location>
        <begin position="162"/>
        <end position="179"/>
    </location>
</feature>
<name>A0A6J4ILC7_9ACTN</name>
<feature type="transmembrane region" description="Helical" evidence="1">
    <location>
        <begin position="262"/>
        <end position="281"/>
    </location>
</feature>
<feature type="transmembrane region" description="Helical" evidence="1">
    <location>
        <begin position="338"/>
        <end position="355"/>
    </location>
</feature>
<feature type="transmembrane region" description="Helical" evidence="1">
    <location>
        <begin position="428"/>
        <end position="447"/>
    </location>
</feature>
<feature type="transmembrane region" description="Helical" evidence="1">
    <location>
        <begin position="212"/>
        <end position="227"/>
    </location>
</feature>
<feature type="transmembrane region" description="Helical" evidence="1">
    <location>
        <begin position="362"/>
        <end position="379"/>
    </location>
</feature>
<proteinExistence type="predicted"/>
<dbReference type="AlphaFoldDB" id="A0A6J4ILC7"/>
<keyword evidence="1" id="KW-0812">Transmembrane</keyword>
<dbReference type="PANTHER" id="PTHR38454:SF1">
    <property type="entry name" value="INTEGRAL MEMBRANE PROTEIN"/>
    <property type="match status" value="1"/>
</dbReference>
<dbReference type="InterPro" id="IPR018580">
    <property type="entry name" value="Uncharacterised_YfhO"/>
</dbReference>
<accession>A0A6J4ILC7</accession>
<organism evidence="2">
    <name type="scientific">uncultured Acidimicrobiales bacterium</name>
    <dbReference type="NCBI Taxonomy" id="310071"/>
    <lineage>
        <taxon>Bacteria</taxon>
        <taxon>Bacillati</taxon>
        <taxon>Actinomycetota</taxon>
        <taxon>Acidimicrobiia</taxon>
        <taxon>Acidimicrobiales</taxon>
        <taxon>environmental samples</taxon>
    </lineage>
</organism>
<sequence>MRPGLQLPARARRGAASRLRRRPVVWAALTYLLVGTMALWPSIRPGRTLVPSDALIIVTPYSALPTAHEPNNLQLSDTTFQFFPWFHYLAEGMRDGEIRQWNPTLLAGMPVSPNGNVSPYYPLTWLGGVMSPYDAYDLFVLLHLVIGALGVYVLGRALGIRPLASWVGGLLAFTAAFWVNWSTHLVHIAGMVWTPWVLAAAWWLLAAPSRRRTAALAGVAAVWLLGGSPQYVYYGALALMGWAGAVLIGRRLRGPAPLLRPAVSLALAMVLGALLAAPVLLPTLATAGRVVRARETEPQTGHVPADDAVRALVPAATGNAADTVFYGSNDELRMDSPFLGVTGLLLVGAAFGGVGRHRWRRLLLVTGTVAAVALAFTGLPHRLLFEVVPGYDRFRSSPRWLFLLPTFALPLAALGLQDLLSGSRRARIALTVTAVAGGVGVAGWFAYERGQPGAPVSYFRNRAVLALAVLGAIVVASWVARTRPRIAVAAVVLVALGEIAFHTPRWYPSVEQSTAYPDTPVSDIAGHRGGRFVRVGLRGPFPPFAPDLSTVYRVGDAHGLSVLFPKDYDRFLRLIDDYGVYAEVFNLAPAVADGDLLESPLLDVLDVRTVVAERDIPIPGRYRLLVPPGTEPWVYERPSPGGAMVVGAAAPATEEEMWAQVAAPGWQPLSTAAVLGLQGTVAGEGGTVVGRPAPADRELWDVDAPAGGFLRIGARWDPGWSATVDGRDARVLRADGVFRGVVVPPGRHEVRFSYRNPEEMSGRLVGGIALLGLAALLVPWPGISRSRRQPNDLARRFDG</sequence>
<feature type="transmembrane region" description="Helical" evidence="1">
    <location>
        <begin position="185"/>
        <end position="205"/>
    </location>
</feature>
<keyword evidence="1" id="KW-1133">Transmembrane helix</keyword>
<feature type="transmembrane region" description="Helical" evidence="1">
    <location>
        <begin position="760"/>
        <end position="780"/>
    </location>
</feature>
<dbReference type="EMBL" id="CADCTB010000145">
    <property type="protein sequence ID" value="CAA9253536.1"/>
    <property type="molecule type" value="Genomic_DNA"/>
</dbReference>
<feature type="transmembrane region" description="Helical" evidence="1">
    <location>
        <begin position="135"/>
        <end position="155"/>
    </location>
</feature>
<feature type="transmembrane region" description="Helical" evidence="1">
    <location>
        <begin position="23"/>
        <end position="43"/>
    </location>
</feature>